<feature type="compositionally biased region" description="Basic and acidic residues" evidence="2">
    <location>
        <begin position="282"/>
        <end position="297"/>
    </location>
</feature>
<proteinExistence type="predicted"/>
<evidence type="ECO:0000313" key="3">
    <source>
        <dbReference type="EMBL" id="KAJ3204533.1"/>
    </source>
</evidence>
<feature type="region of interest" description="Disordered" evidence="2">
    <location>
        <begin position="259"/>
        <end position="297"/>
    </location>
</feature>
<gene>
    <name evidence="3" type="ORF">HK099_001103</name>
</gene>
<sequence length="930" mass="101473">VYEQVLLSTDPVKPKIKMILTYDSPFFGLHHKVFTTAAGEHAVSLVTSYWENQPSISSSISTSVVSAIPGVSLAKNTAYLASTAYSTGSYIASNTYETVSPIASSALSTGSSLANSVFSSSASLAGSAISTSASLAGSAISTSASLAGSAISNSASLAGNAISTSATALSTGATLTGSALSIGSAVTYTALSTSASLAGAAISTGTSITSSAISTGVSLASHLPGASLATNLTNSLSWKSNKTNSNGLRVINIDDDKDDVEEGTQKKNDTKKTKITIHHQHSQQEKKNEIPHPNQDTKEFDLNLYKEDLLKKRKESIESTTFNEKNNSSIINNTVTEESAEKKINTPKSRRSMIISSAAANAHAAISLGSGLASYAYSWGNAWKPLRGAAPSTDKNVNEEKELKKDQNGNEVKKENENELTKDQNENELAKDQNENELKKDQNENELKDEQFQNDKTNKKPESDVQSKLSKVTKKYVDSSLTDFDKKNNTTEEEHNIPKKNNSDVSDFENIKTELQQNENSLAGLTVKTSEEEDVKLNKIAQEIIERENLENIEDIQVEFDKDTIDLIKKSIFKDEVNFELKSGEMVTGLDIYSSPTSPKITDDDVVNNTAFFSNTNEKNTNIPENSDEKTKKNENDDKVSGVSIEPISYTRIAAYAGTAALILGGGYYVGVGGLIYYGVTNSFVRSAATAFAIHQAREIGSHFQFLYPLWGSSKDLNKRVNNLKMDVEKSGGIKFHGFYIRLPAKVVVVEERVKIVEVNESKVNQVKCDKINEVEDCHKTEVNDGCSEKIMKVVESETVVKEIKDENEEITDEKEEITDEKEEITDEKEGSILMCEIKNEDLEHEKCEGKVDESTIRKKESLEKIKKEKKTLVDRYFCVPPPDEYKNFFEVLDSNYADALCNSCRVAVGIAQQPSSGVSEVNVTKNAAP</sequence>
<accession>A0AAD5TUK6</accession>
<feature type="compositionally biased region" description="Polar residues" evidence="2">
    <location>
        <begin position="615"/>
        <end position="624"/>
    </location>
</feature>
<keyword evidence="4" id="KW-1185">Reference proteome</keyword>
<organism evidence="3 4">
    <name type="scientific">Clydaea vesicula</name>
    <dbReference type="NCBI Taxonomy" id="447962"/>
    <lineage>
        <taxon>Eukaryota</taxon>
        <taxon>Fungi</taxon>
        <taxon>Fungi incertae sedis</taxon>
        <taxon>Chytridiomycota</taxon>
        <taxon>Chytridiomycota incertae sedis</taxon>
        <taxon>Chytridiomycetes</taxon>
        <taxon>Lobulomycetales</taxon>
        <taxon>Lobulomycetaceae</taxon>
        <taxon>Clydaea</taxon>
    </lineage>
</organism>
<feature type="compositionally biased region" description="Basic and acidic residues" evidence="2">
    <location>
        <begin position="396"/>
        <end position="465"/>
    </location>
</feature>
<dbReference type="AlphaFoldDB" id="A0AAD5TUK6"/>
<keyword evidence="1" id="KW-0175">Coiled coil</keyword>
<feature type="non-terminal residue" evidence="3">
    <location>
        <position position="1"/>
    </location>
</feature>
<feature type="compositionally biased region" description="Basic and acidic residues" evidence="2">
    <location>
        <begin position="627"/>
        <end position="638"/>
    </location>
</feature>
<feature type="non-terminal residue" evidence="3">
    <location>
        <position position="930"/>
    </location>
</feature>
<feature type="coiled-coil region" evidence="1">
    <location>
        <begin position="794"/>
        <end position="828"/>
    </location>
</feature>
<feature type="region of interest" description="Disordered" evidence="2">
    <location>
        <begin position="388"/>
        <end position="505"/>
    </location>
</feature>
<feature type="compositionally biased region" description="Basic and acidic residues" evidence="2">
    <location>
        <begin position="263"/>
        <end position="272"/>
    </location>
</feature>
<name>A0AAD5TUK6_9FUNG</name>
<evidence type="ECO:0000313" key="4">
    <source>
        <dbReference type="Proteomes" id="UP001211065"/>
    </source>
</evidence>
<evidence type="ECO:0000256" key="2">
    <source>
        <dbReference type="SAM" id="MobiDB-lite"/>
    </source>
</evidence>
<protein>
    <submittedName>
        <fullName evidence="3">Uncharacterized protein</fullName>
    </submittedName>
</protein>
<evidence type="ECO:0000256" key="1">
    <source>
        <dbReference type="SAM" id="Coils"/>
    </source>
</evidence>
<feature type="compositionally biased region" description="Basic and acidic residues" evidence="2">
    <location>
        <begin position="483"/>
        <end position="497"/>
    </location>
</feature>
<dbReference type="EMBL" id="JADGJW010001290">
    <property type="protein sequence ID" value="KAJ3204533.1"/>
    <property type="molecule type" value="Genomic_DNA"/>
</dbReference>
<feature type="region of interest" description="Disordered" evidence="2">
    <location>
        <begin position="615"/>
        <end position="638"/>
    </location>
</feature>
<reference evidence="3" key="1">
    <citation type="submission" date="2020-05" db="EMBL/GenBank/DDBJ databases">
        <title>Phylogenomic resolution of chytrid fungi.</title>
        <authorList>
            <person name="Stajich J.E."/>
            <person name="Amses K."/>
            <person name="Simmons R."/>
            <person name="Seto K."/>
            <person name="Myers J."/>
            <person name="Bonds A."/>
            <person name="Quandt C.A."/>
            <person name="Barry K."/>
            <person name="Liu P."/>
            <person name="Grigoriev I."/>
            <person name="Longcore J.E."/>
            <person name="James T.Y."/>
        </authorList>
    </citation>
    <scope>NUCLEOTIDE SEQUENCE</scope>
    <source>
        <strain evidence="3">JEL0476</strain>
    </source>
</reference>
<dbReference type="Proteomes" id="UP001211065">
    <property type="component" value="Unassembled WGS sequence"/>
</dbReference>
<comment type="caution">
    <text evidence="3">The sequence shown here is derived from an EMBL/GenBank/DDBJ whole genome shotgun (WGS) entry which is preliminary data.</text>
</comment>